<proteinExistence type="predicted"/>
<evidence type="ECO:0000313" key="3">
    <source>
        <dbReference type="EMBL" id="MED6224822.1"/>
    </source>
</evidence>
<feature type="non-terminal residue" evidence="3">
    <location>
        <position position="1"/>
    </location>
</feature>
<accession>A0ABU6ZSB7</accession>
<protein>
    <submittedName>
        <fullName evidence="3">Uncharacterized protein</fullName>
    </submittedName>
</protein>
<name>A0ABU6ZSB7_9FABA</name>
<organism evidence="3 4">
    <name type="scientific">Stylosanthes scabra</name>
    <dbReference type="NCBI Taxonomy" id="79078"/>
    <lineage>
        <taxon>Eukaryota</taxon>
        <taxon>Viridiplantae</taxon>
        <taxon>Streptophyta</taxon>
        <taxon>Embryophyta</taxon>
        <taxon>Tracheophyta</taxon>
        <taxon>Spermatophyta</taxon>
        <taxon>Magnoliopsida</taxon>
        <taxon>eudicotyledons</taxon>
        <taxon>Gunneridae</taxon>
        <taxon>Pentapetalae</taxon>
        <taxon>rosids</taxon>
        <taxon>fabids</taxon>
        <taxon>Fabales</taxon>
        <taxon>Fabaceae</taxon>
        <taxon>Papilionoideae</taxon>
        <taxon>50 kb inversion clade</taxon>
        <taxon>dalbergioids sensu lato</taxon>
        <taxon>Dalbergieae</taxon>
        <taxon>Pterocarpus clade</taxon>
        <taxon>Stylosanthes</taxon>
    </lineage>
</organism>
<reference evidence="3 4" key="1">
    <citation type="journal article" date="2023" name="Plants (Basel)">
        <title>Bridging the Gap: Combining Genomics and Transcriptomics Approaches to Understand Stylosanthes scabra, an Orphan Legume from the Brazilian Caatinga.</title>
        <authorList>
            <person name="Ferreira-Neto J.R.C."/>
            <person name="da Silva M.D."/>
            <person name="Binneck E."/>
            <person name="de Melo N.F."/>
            <person name="da Silva R.H."/>
            <person name="de Melo A.L.T.M."/>
            <person name="Pandolfi V."/>
            <person name="Bustamante F.O."/>
            <person name="Brasileiro-Vidal A.C."/>
            <person name="Benko-Iseppon A.M."/>
        </authorList>
    </citation>
    <scope>NUCLEOTIDE SEQUENCE [LARGE SCALE GENOMIC DNA]</scope>
    <source>
        <tissue evidence="3">Leaves</tissue>
    </source>
</reference>
<gene>
    <name evidence="3" type="ORF">PIB30_087810</name>
</gene>
<keyword evidence="1" id="KW-0175">Coiled coil</keyword>
<dbReference type="Proteomes" id="UP001341840">
    <property type="component" value="Unassembled WGS sequence"/>
</dbReference>
<keyword evidence="4" id="KW-1185">Reference proteome</keyword>
<evidence type="ECO:0000256" key="2">
    <source>
        <dbReference type="SAM" id="MobiDB-lite"/>
    </source>
</evidence>
<evidence type="ECO:0000256" key="1">
    <source>
        <dbReference type="SAM" id="Coils"/>
    </source>
</evidence>
<sequence>LEATLRELLERQTRETAISSEAVKRAEELAKKQQAILDEAEKREKDRLEKLAKLNNNMQTMADHSSKTAESKDHTWRPSTVMTKAPGREKNKHPFSSHILAEKLPKKFRYPVEIEPYDEPQTRSIT</sequence>
<comment type="caution">
    <text evidence="3">The sequence shown here is derived from an EMBL/GenBank/DDBJ whole genome shotgun (WGS) entry which is preliminary data.</text>
</comment>
<feature type="compositionally biased region" description="Basic and acidic residues" evidence="2">
    <location>
        <begin position="64"/>
        <end position="76"/>
    </location>
</feature>
<feature type="region of interest" description="Disordered" evidence="2">
    <location>
        <begin position="57"/>
        <end position="100"/>
    </location>
</feature>
<dbReference type="EMBL" id="JASCZI010273423">
    <property type="protein sequence ID" value="MED6224822.1"/>
    <property type="molecule type" value="Genomic_DNA"/>
</dbReference>
<evidence type="ECO:0000313" key="4">
    <source>
        <dbReference type="Proteomes" id="UP001341840"/>
    </source>
</evidence>
<feature type="coiled-coil region" evidence="1">
    <location>
        <begin position="23"/>
        <end position="57"/>
    </location>
</feature>